<reference evidence="1" key="1">
    <citation type="submission" date="2022-12" db="EMBL/GenBank/DDBJ databases">
        <title>Draft genome sequences of 22 rhizogenic Agrobacterium biovar 1 strains, the causative agent of hairy root disease.</title>
        <authorList>
            <person name="Kim N."/>
            <person name="Vargas P."/>
            <person name="Rediers H."/>
        </authorList>
    </citation>
    <scope>NUCLEOTIDE SEQUENCE</scope>
    <source>
        <strain evidence="1">ST07.17.026</strain>
    </source>
</reference>
<comment type="caution">
    <text evidence="1">The sequence shown here is derived from an EMBL/GenBank/DDBJ whole genome shotgun (WGS) entry which is preliminary data.</text>
</comment>
<sequence>MSQSTANLNHPAVFNDTEIQTMLEKERDNLIKTTNFLEAMCAKLSLTAAGLPSLSVVEENLQDPDDPQLTIEAAGITPVKIPM</sequence>
<protein>
    <submittedName>
        <fullName evidence="1">Uncharacterized protein</fullName>
    </submittedName>
</protein>
<dbReference type="AlphaFoldDB" id="A0A9X3KGU7"/>
<organism evidence="1 2">
    <name type="scientific">Agrobacterium leguminum</name>
    <dbReference type="NCBI Taxonomy" id="2792015"/>
    <lineage>
        <taxon>Bacteria</taxon>
        <taxon>Pseudomonadati</taxon>
        <taxon>Pseudomonadota</taxon>
        <taxon>Alphaproteobacteria</taxon>
        <taxon>Hyphomicrobiales</taxon>
        <taxon>Rhizobiaceae</taxon>
        <taxon>Rhizobium/Agrobacterium group</taxon>
        <taxon>Agrobacterium</taxon>
    </lineage>
</organism>
<dbReference type="RefSeq" id="WP_269832327.1">
    <property type="nucleotide sequence ID" value="NZ_JAPZLT010000012.1"/>
</dbReference>
<accession>A0A9X3KGU7</accession>
<keyword evidence="2" id="KW-1185">Reference proteome</keyword>
<dbReference type="EMBL" id="JAPZLT010000012">
    <property type="protein sequence ID" value="MCZ7911562.1"/>
    <property type="molecule type" value="Genomic_DNA"/>
</dbReference>
<proteinExistence type="predicted"/>
<evidence type="ECO:0000313" key="2">
    <source>
        <dbReference type="Proteomes" id="UP001151309"/>
    </source>
</evidence>
<gene>
    <name evidence="1" type="ORF">O9X94_19740</name>
</gene>
<name>A0A9X3KGU7_9HYPH</name>
<evidence type="ECO:0000313" key="1">
    <source>
        <dbReference type="EMBL" id="MCZ7911562.1"/>
    </source>
</evidence>
<dbReference type="Proteomes" id="UP001151309">
    <property type="component" value="Unassembled WGS sequence"/>
</dbReference>